<evidence type="ECO:0000313" key="3">
    <source>
        <dbReference type="Proteomes" id="UP000017973"/>
    </source>
</evidence>
<comment type="caution">
    <text evidence="2">The sequence shown here is derived from an EMBL/GenBank/DDBJ whole genome shotgun (WGS) entry which is preliminary data.</text>
</comment>
<sequence length="60" mass="7008">MTSRYNERFRRFSQRIEKVIIAGIVICFIVMVGSELLFQFDPVRAFLIETQRLEGVSEAP</sequence>
<keyword evidence="1" id="KW-1133">Transmembrane helix</keyword>
<proteinExistence type="predicted"/>
<organism evidence="2 3">
    <name type="scientific">Brevibacillus panacihumi W25</name>
    <dbReference type="NCBI Taxonomy" id="1408254"/>
    <lineage>
        <taxon>Bacteria</taxon>
        <taxon>Bacillati</taxon>
        <taxon>Bacillota</taxon>
        <taxon>Bacilli</taxon>
        <taxon>Bacillales</taxon>
        <taxon>Paenibacillaceae</taxon>
        <taxon>Brevibacillus</taxon>
    </lineage>
</organism>
<dbReference type="PATRIC" id="fig|1408254.3.peg.375"/>
<keyword evidence="3" id="KW-1185">Reference proteome</keyword>
<keyword evidence="1" id="KW-0812">Transmembrane</keyword>
<name>V6MFP9_9BACL</name>
<dbReference type="EMBL" id="AYJU01000001">
    <property type="protein sequence ID" value="EST56745.1"/>
    <property type="molecule type" value="Genomic_DNA"/>
</dbReference>
<dbReference type="STRING" id="1408254.T458_01840"/>
<dbReference type="Proteomes" id="UP000017973">
    <property type="component" value="Unassembled WGS sequence"/>
</dbReference>
<accession>V6MFP9</accession>
<protein>
    <submittedName>
        <fullName evidence="2">Uncharacterized protein</fullName>
    </submittedName>
</protein>
<keyword evidence="1" id="KW-0472">Membrane</keyword>
<dbReference type="AlphaFoldDB" id="V6MFP9"/>
<reference evidence="2 3" key="1">
    <citation type="journal article" date="2014" name="Genome Announc.">
        <title>Draft Genome Sequence of Brevibacillus panacihumi Strain W25, a Halotolerant Hydrocarbon-Degrading Bacterium.</title>
        <authorList>
            <person name="Wang X."/>
            <person name="Jin D."/>
            <person name="Zhou L."/>
            <person name="Wu L."/>
            <person name="An W."/>
            <person name="Chen Y."/>
            <person name="Zhao L."/>
        </authorList>
    </citation>
    <scope>NUCLEOTIDE SEQUENCE [LARGE SCALE GENOMIC DNA]</scope>
    <source>
        <strain evidence="2 3">W25</strain>
    </source>
</reference>
<dbReference type="HOGENOM" id="CLU_2932265_0_0_9"/>
<gene>
    <name evidence="2" type="ORF">T458_01840</name>
</gene>
<dbReference type="RefSeq" id="WP_023554456.1">
    <property type="nucleotide sequence ID" value="NZ_KI629782.1"/>
</dbReference>
<dbReference type="OrthoDB" id="2473697at2"/>
<evidence type="ECO:0000313" key="2">
    <source>
        <dbReference type="EMBL" id="EST56745.1"/>
    </source>
</evidence>
<feature type="transmembrane region" description="Helical" evidence="1">
    <location>
        <begin position="20"/>
        <end position="40"/>
    </location>
</feature>
<evidence type="ECO:0000256" key="1">
    <source>
        <dbReference type="SAM" id="Phobius"/>
    </source>
</evidence>